<evidence type="ECO:0000259" key="9">
    <source>
        <dbReference type="Pfam" id="PF00924"/>
    </source>
</evidence>
<dbReference type="InterPro" id="IPR011014">
    <property type="entry name" value="MscS_channel_TM-2"/>
</dbReference>
<comment type="caution">
    <text evidence="11">The sequence shown here is derived from an EMBL/GenBank/DDBJ whole genome shotgun (WGS) entry which is preliminary data.</text>
</comment>
<dbReference type="GO" id="GO:0005886">
    <property type="term" value="C:plasma membrane"/>
    <property type="evidence" value="ECO:0007669"/>
    <property type="project" value="UniProtKB-SubCell"/>
</dbReference>
<gene>
    <name evidence="11" type="ORF">GCM10011342_23900</name>
</gene>
<dbReference type="InterPro" id="IPR023408">
    <property type="entry name" value="MscS_beta-dom_sf"/>
</dbReference>
<protein>
    <recommendedName>
        <fullName evidence="13">Mechanosensitive ion channel</fullName>
    </recommendedName>
</protein>
<feature type="transmembrane region" description="Helical" evidence="8">
    <location>
        <begin position="299"/>
        <end position="317"/>
    </location>
</feature>
<dbReference type="InterPro" id="IPR049278">
    <property type="entry name" value="MS_channel_C"/>
</dbReference>
<feature type="transmembrane region" description="Helical" evidence="8">
    <location>
        <begin position="226"/>
        <end position="253"/>
    </location>
</feature>
<evidence type="ECO:0000256" key="8">
    <source>
        <dbReference type="SAM" id="Phobius"/>
    </source>
</evidence>
<dbReference type="SUPFAM" id="SSF82689">
    <property type="entry name" value="Mechanosensitive channel protein MscS (YggB), C-terminal domain"/>
    <property type="match status" value="1"/>
</dbReference>
<evidence type="ECO:0000259" key="10">
    <source>
        <dbReference type="Pfam" id="PF21082"/>
    </source>
</evidence>
<organism evidence="11 12">
    <name type="scientific">Aquisalinus flavus</name>
    <dbReference type="NCBI Taxonomy" id="1526572"/>
    <lineage>
        <taxon>Bacteria</taxon>
        <taxon>Pseudomonadati</taxon>
        <taxon>Pseudomonadota</taxon>
        <taxon>Alphaproteobacteria</taxon>
        <taxon>Parvularculales</taxon>
        <taxon>Parvularculaceae</taxon>
        <taxon>Aquisalinus</taxon>
    </lineage>
</organism>
<proteinExistence type="inferred from homology"/>
<dbReference type="Pfam" id="PF00924">
    <property type="entry name" value="MS_channel_2nd"/>
    <property type="match status" value="1"/>
</dbReference>
<dbReference type="GO" id="GO:0008381">
    <property type="term" value="F:mechanosensitive monoatomic ion channel activity"/>
    <property type="evidence" value="ECO:0007669"/>
    <property type="project" value="UniProtKB-ARBA"/>
</dbReference>
<keyword evidence="4 8" id="KW-0812">Transmembrane</keyword>
<evidence type="ECO:0000256" key="7">
    <source>
        <dbReference type="SAM" id="MobiDB-lite"/>
    </source>
</evidence>
<dbReference type="InterPro" id="IPR006685">
    <property type="entry name" value="MscS_channel_2nd"/>
</dbReference>
<dbReference type="RefSeq" id="WP_206711179.1">
    <property type="nucleotide sequence ID" value="NZ_BMGH01000001.1"/>
</dbReference>
<keyword evidence="12" id="KW-1185">Reference proteome</keyword>
<accession>A0A8J2Y5K6</accession>
<keyword evidence="3" id="KW-1003">Cell membrane</keyword>
<dbReference type="Proteomes" id="UP000613582">
    <property type="component" value="Unassembled WGS sequence"/>
</dbReference>
<dbReference type="Pfam" id="PF21082">
    <property type="entry name" value="MS_channel_3rd"/>
    <property type="match status" value="1"/>
</dbReference>
<comment type="subcellular location">
    <subcellularLocation>
        <location evidence="1">Cell membrane</location>
        <topology evidence="1">Multi-pass membrane protein</topology>
    </subcellularLocation>
</comment>
<dbReference type="Gene3D" id="1.10.287.1260">
    <property type="match status" value="1"/>
</dbReference>
<dbReference type="InterPro" id="IPR011066">
    <property type="entry name" value="MscS_channel_C_sf"/>
</dbReference>
<dbReference type="PANTHER" id="PTHR30347">
    <property type="entry name" value="POTASSIUM CHANNEL RELATED"/>
    <property type="match status" value="1"/>
</dbReference>
<feature type="domain" description="Mechanosensitive ion channel MscS" evidence="9">
    <location>
        <begin position="320"/>
        <end position="386"/>
    </location>
</feature>
<evidence type="ECO:0000256" key="3">
    <source>
        <dbReference type="ARBA" id="ARBA00022475"/>
    </source>
</evidence>
<dbReference type="SUPFAM" id="SSF50182">
    <property type="entry name" value="Sm-like ribonucleoproteins"/>
    <property type="match status" value="1"/>
</dbReference>
<evidence type="ECO:0000313" key="12">
    <source>
        <dbReference type="Proteomes" id="UP000613582"/>
    </source>
</evidence>
<evidence type="ECO:0000256" key="6">
    <source>
        <dbReference type="ARBA" id="ARBA00023136"/>
    </source>
</evidence>
<feature type="transmembrane region" description="Helical" evidence="8">
    <location>
        <begin position="135"/>
        <end position="159"/>
    </location>
</feature>
<dbReference type="Gene3D" id="2.30.30.60">
    <property type="match status" value="1"/>
</dbReference>
<reference evidence="11" key="1">
    <citation type="journal article" date="2014" name="Int. J. Syst. Evol. Microbiol.">
        <title>Complete genome sequence of Corynebacterium casei LMG S-19264T (=DSM 44701T), isolated from a smear-ripened cheese.</title>
        <authorList>
            <consortium name="US DOE Joint Genome Institute (JGI-PGF)"/>
            <person name="Walter F."/>
            <person name="Albersmeier A."/>
            <person name="Kalinowski J."/>
            <person name="Ruckert C."/>
        </authorList>
    </citation>
    <scope>NUCLEOTIDE SEQUENCE</scope>
    <source>
        <strain evidence="11">CGMCC 1.12921</strain>
    </source>
</reference>
<name>A0A8J2Y5K6_9PROT</name>
<feature type="region of interest" description="Disordered" evidence="7">
    <location>
        <begin position="1"/>
        <end position="48"/>
    </location>
</feature>
<evidence type="ECO:0000313" key="11">
    <source>
        <dbReference type="EMBL" id="GGD14336.1"/>
    </source>
</evidence>
<sequence>MQAETSDQLAGQDEADRAPAQSEANSGDEAEDDGATVNADGETPEQEAADIQADLQQAAPEGSALEELLGTDELQTVLTEIVTWAREELLTWNVLLQFGLLMGALVPAVIFGPRLKTFISDQLTKRAPYGVLKRLANALATIATPIALWVWVSIFIIVLGALGQSTGLLEAGRSLLSAWIVVRLVTLVIQSPFWSKVAFYTIWPIMVLDAVGVLDDVVDQLQQTDIPALNLTLFAVVRAIIVFGLFFWLANLVGGFITSRINKVEELNPSLKALFAKILNLILPVVALLLALATVNFDFATLAFFGGAVGIGVGLGLQRVISNFAAGVTLLADKSIKPGDTIEVGDTFGWITKMNTRYVAVRTRDGTEHLIPNDVFINEGVINWSHDDRVVRLHTPFGTSYDFKDVRFIQKMAEEAALTVPRVLSTPKPRCNLIEFGDSSVNFDLRFWINDPPNGVTNVTSDVMMVIWERLHENNIEIPFPQRDLHIKSGRLDLPAIKDATDETG</sequence>
<dbReference type="EMBL" id="BMGH01000001">
    <property type="protein sequence ID" value="GGD14336.1"/>
    <property type="molecule type" value="Genomic_DNA"/>
</dbReference>
<evidence type="ECO:0000256" key="1">
    <source>
        <dbReference type="ARBA" id="ARBA00004651"/>
    </source>
</evidence>
<reference evidence="11" key="2">
    <citation type="submission" date="2020-09" db="EMBL/GenBank/DDBJ databases">
        <authorList>
            <person name="Sun Q."/>
            <person name="Zhou Y."/>
        </authorList>
    </citation>
    <scope>NUCLEOTIDE SEQUENCE</scope>
    <source>
        <strain evidence="11">CGMCC 1.12921</strain>
    </source>
</reference>
<feature type="transmembrane region" description="Helical" evidence="8">
    <location>
        <begin position="171"/>
        <end position="190"/>
    </location>
</feature>
<evidence type="ECO:0000256" key="2">
    <source>
        <dbReference type="ARBA" id="ARBA00008017"/>
    </source>
</evidence>
<dbReference type="InterPro" id="IPR052702">
    <property type="entry name" value="MscS-like_channel"/>
</dbReference>
<dbReference type="SUPFAM" id="SSF82861">
    <property type="entry name" value="Mechanosensitive channel protein MscS (YggB), transmembrane region"/>
    <property type="match status" value="1"/>
</dbReference>
<dbReference type="InterPro" id="IPR010920">
    <property type="entry name" value="LSM_dom_sf"/>
</dbReference>
<dbReference type="Gene3D" id="3.30.70.100">
    <property type="match status" value="1"/>
</dbReference>
<feature type="domain" description="Mechanosensitive ion channel MscS C-terminal" evidence="10">
    <location>
        <begin position="396"/>
        <end position="478"/>
    </location>
</feature>
<feature type="transmembrane region" description="Helical" evidence="8">
    <location>
        <begin position="94"/>
        <end position="115"/>
    </location>
</feature>
<comment type="similarity">
    <text evidence="2">Belongs to the MscS (TC 1.A.23) family.</text>
</comment>
<keyword evidence="5 8" id="KW-1133">Transmembrane helix</keyword>
<feature type="transmembrane region" description="Helical" evidence="8">
    <location>
        <begin position="274"/>
        <end position="293"/>
    </location>
</feature>
<keyword evidence="6 8" id="KW-0472">Membrane</keyword>
<evidence type="ECO:0000256" key="4">
    <source>
        <dbReference type="ARBA" id="ARBA00022692"/>
    </source>
</evidence>
<evidence type="ECO:0000256" key="5">
    <source>
        <dbReference type="ARBA" id="ARBA00022989"/>
    </source>
</evidence>
<dbReference type="AlphaFoldDB" id="A0A8J2Y5K6"/>
<evidence type="ECO:0008006" key="13">
    <source>
        <dbReference type="Google" id="ProtNLM"/>
    </source>
</evidence>
<dbReference type="PANTHER" id="PTHR30347:SF1">
    <property type="entry name" value="MECHANOSENSITIVE CHANNEL MSCK"/>
    <property type="match status" value="1"/>
</dbReference>